<dbReference type="EMBL" id="CAJJDN010000151">
    <property type="protein sequence ID" value="CAD8124491.1"/>
    <property type="molecule type" value="Genomic_DNA"/>
</dbReference>
<evidence type="ECO:0000256" key="3">
    <source>
        <dbReference type="ARBA" id="ARBA00022729"/>
    </source>
</evidence>
<dbReference type="PANTHER" id="PTHR39767">
    <property type="entry name" value="CALCIUM/CALMODULIN-BINDING MEMBRANE PROTEIN PCM4-RELATED"/>
    <property type="match status" value="1"/>
</dbReference>
<evidence type="ECO:0000313" key="7">
    <source>
        <dbReference type="EMBL" id="CAD8124491.1"/>
    </source>
</evidence>
<feature type="signal peptide" evidence="5">
    <location>
        <begin position="1"/>
        <end position="15"/>
    </location>
</feature>
<organism evidence="7 8">
    <name type="scientific">Paramecium sonneborni</name>
    <dbReference type="NCBI Taxonomy" id="65129"/>
    <lineage>
        <taxon>Eukaryota</taxon>
        <taxon>Sar</taxon>
        <taxon>Alveolata</taxon>
        <taxon>Ciliophora</taxon>
        <taxon>Intramacronucleata</taxon>
        <taxon>Oligohymenophorea</taxon>
        <taxon>Peniculida</taxon>
        <taxon>Parameciidae</taxon>
        <taxon>Paramecium</taxon>
    </lineage>
</organism>
<dbReference type="CDD" id="cd00064">
    <property type="entry name" value="FU"/>
    <property type="match status" value="2"/>
</dbReference>
<gene>
    <name evidence="7" type="ORF">PSON_ATCC_30995.1.T1510092</name>
</gene>
<sequence length="659" mass="76575">MLIFLVSSLIAYSFSLTVYQELSEKSLSQVIQTNIKTCSILNKIDFYFINEQQPQSNYQFKIIEPHYAIDLYIDFFLIDSYTDQNVNIFLDNILIEQYQKHQKYPIPFCDDQVDSEMYTYFTTYSHFQQDLNLLIQLENPTKFILGIRNIQIVPKLCHDTCSQCIGPSENHCRSCVLGAQLDRKTNKCICPQTSPFLSIEHNQCSIKCDIHDYYDNQLKMCLPDKNIEQMQLHFWDVYVQENWTIIENEIESEIQDKIYSNVVGLFSINQALRYQFNNSNIFQSLRIRADIYIFSSLVNPDIFIQVDQIKINTKPLHTQKITGQQGYQLFQIDQIIDSKQNSKITFSLQGDPNTRWGIREVVFNQVNCQSACQQCYSKTTCQLCKSGYLLYLGQCVQSCPKYSQLYNENTCKDVKENYPNSEIIMRAFDDNLIANFLSKNVSTLASQNQNYYGTYYDGIRYLGGLKDNFIQLYQKSFFQLPPHYQIIVQFQIITFEFNEINSMINQIELIADNTTLKIIDSKKNQLQAIHQEFNHVSNNLQLSLLSLQSQNSIFSFGISNLNIMISRCNPLCKSCIGPNDSDCLEWIYDQNSNDQKKCKNGFMFDILKQKCVLCPLGCQKCSDQKTCILCETNFVQQGNSCYCLNGQVDDFTLECTTYA</sequence>
<comment type="subcellular location">
    <subcellularLocation>
        <location evidence="1">Secreted</location>
    </subcellularLocation>
</comment>
<evidence type="ECO:0000256" key="2">
    <source>
        <dbReference type="ARBA" id="ARBA00022525"/>
    </source>
</evidence>
<protein>
    <recommendedName>
        <fullName evidence="6">R-spondin Fu-CRD domain-containing protein</fullName>
    </recommendedName>
</protein>
<keyword evidence="4" id="KW-0325">Glycoprotein</keyword>
<keyword evidence="3 5" id="KW-0732">Signal</keyword>
<name>A0A8S1R8B3_9CILI</name>
<reference evidence="7" key="1">
    <citation type="submission" date="2021-01" db="EMBL/GenBank/DDBJ databases">
        <authorList>
            <consortium name="Genoscope - CEA"/>
            <person name="William W."/>
        </authorList>
    </citation>
    <scope>NUCLEOTIDE SEQUENCE</scope>
</reference>
<dbReference type="Proteomes" id="UP000692954">
    <property type="component" value="Unassembled WGS sequence"/>
</dbReference>
<evidence type="ECO:0000256" key="5">
    <source>
        <dbReference type="SAM" id="SignalP"/>
    </source>
</evidence>
<dbReference type="Pfam" id="PF15913">
    <property type="entry name" value="Furin-like_2"/>
    <property type="match status" value="1"/>
</dbReference>
<feature type="chain" id="PRO_5035747525" description="R-spondin Fu-CRD domain-containing protein" evidence="5">
    <location>
        <begin position="16"/>
        <end position="659"/>
    </location>
</feature>
<dbReference type="OrthoDB" id="298982at2759"/>
<dbReference type="InterPro" id="IPR043601">
    <property type="entry name" value="Rspo_Fu-CRD_dom"/>
</dbReference>
<accession>A0A8S1R8B3</accession>
<dbReference type="InterPro" id="IPR006212">
    <property type="entry name" value="Furin_repeat"/>
</dbReference>
<dbReference type="SMART" id="SM00261">
    <property type="entry name" value="FU"/>
    <property type="match status" value="4"/>
</dbReference>
<keyword evidence="8" id="KW-1185">Reference proteome</keyword>
<dbReference type="GO" id="GO:0005576">
    <property type="term" value="C:extracellular region"/>
    <property type="evidence" value="ECO:0007669"/>
    <property type="project" value="UniProtKB-SubCell"/>
</dbReference>
<keyword evidence="2" id="KW-0964">Secreted</keyword>
<evidence type="ECO:0000313" key="8">
    <source>
        <dbReference type="Proteomes" id="UP000692954"/>
    </source>
</evidence>
<dbReference type="AlphaFoldDB" id="A0A8S1R8B3"/>
<feature type="domain" description="R-spondin Fu-CRD" evidence="6">
    <location>
        <begin position="342"/>
        <end position="405"/>
    </location>
</feature>
<evidence type="ECO:0000256" key="4">
    <source>
        <dbReference type="ARBA" id="ARBA00023180"/>
    </source>
</evidence>
<evidence type="ECO:0000259" key="6">
    <source>
        <dbReference type="Pfam" id="PF15913"/>
    </source>
</evidence>
<evidence type="ECO:0000256" key="1">
    <source>
        <dbReference type="ARBA" id="ARBA00004613"/>
    </source>
</evidence>
<comment type="caution">
    <text evidence="7">The sequence shown here is derived from an EMBL/GenBank/DDBJ whole genome shotgun (WGS) entry which is preliminary data.</text>
</comment>
<proteinExistence type="predicted"/>
<dbReference type="PANTHER" id="PTHR39767:SF2">
    <property type="entry name" value="CHROMOSOME UNDETERMINED SCAFFOLD_1, WHOLE GENOME SHOTGUN SEQUENCE"/>
    <property type="match status" value="1"/>
</dbReference>